<dbReference type="Proteomes" id="UP001352852">
    <property type="component" value="Unassembled WGS sequence"/>
</dbReference>
<accession>A0ABU7DPP4</accession>
<comment type="caution">
    <text evidence="2">The sequence shown here is derived from an EMBL/GenBank/DDBJ whole genome shotgun (WGS) entry which is preliminary data.</text>
</comment>
<evidence type="ECO:0000313" key="3">
    <source>
        <dbReference type="Proteomes" id="UP001352852"/>
    </source>
</evidence>
<evidence type="ECO:0000313" key="2">
    <source>
        <dbReference type="EMBL" id="MED6277024.1"/>
    </source>
</evidence>
<protein>
    <submittedName>
        <fullName evidence="2">Uncharacterized protein</fullName>
    </submittedName>
</protein>
<gene>
    <name evidence="2" type="ORF">CHARACLAT_008910</name>
</gene>
<reference evidence="2 3" key="1">
    <citation type="submission" date="2021-06" db="EMBL/GenBank/DDBJ databases">
        <authorList>
            <person name="Palmer J.M."/>
        </authorList>
    </citation>
    <scope>NUCLEOTIDE SEQUENCE [LARGE SCALE GENOMIC DNA]</scope>
    <source>
        <strain evidence="2 3">CL_MEX2019</strain>
        <tissue evidence="2">Muscle</tissue>
    </source>
</reference>
<sequence length="114" mass="12889">MEVLLTTTAGTTRKKYRNVLCYFTIVLHLEKKKILDHSLFEDPALAPLDQRPGTNDFPAPPTWPGSGRSAPTACSPELLHMVATVRRPGKRLQYRNKEEWGQCAYGSKRNTAYI</sequence>
<dbReference type="EMBL" id="JAHUTJ010033320">
    <property type="protein sequence ID" value="MED6277024.1"/>
    <property type="molecule type" value="Genomic_DNA"/>
</dbReference>
<proteinExistence type="predicted"/>
<name>A0ABU7DPP4_9TELE</name>
<organism evidence="2 3">
    <name type="scientific">Characodon lateralis</name>
    <dbReference type="NCBI Taxonomy" id="208331"/>
    <lineage>
        <taxon>Eukaryota</taxon>
        <taxon>Metazoa</taxon>
        <taxon>Chordata</taxon>
        <taxon>Craniata</taxon>
        <taxon>Vertebrata</taxon>
        <taxon>Euteleostomi</taxon>
        <taxon>Actinopterygii</taxon>
        <taxon>Neopterygii</taxon>
        <taxon>Teleostei</taxon>
        <taxon>Neoteleostei</taxon>
        <taxon>Acanthomorphata</taxon>
        <taxon>Ovalentaria</taxon>
        <taxon>Atherinomorphae</taxon>
        <taxon>Cyprinodontiformes</taxon>
        <taxon>Goodeidae</taxon>
        <taxon>Characodon</taxon>
    </lineage>
</organism>
<keyword evidence="3" id="KW-1185">Reference proteome</keyword>
<feature type="region of interest" description="Disordered" evidence="1">
    <location>
        <begin position="47"/>
        <end position="72"/>
    </location>
</feature>
<evidence type="ECO:0000256" key="1">
    <source>
        <dbReference type="SAM" id="MobiDB-lite"/>
    </source>
</evidence>